<accession>A0A1J7IA45</accession>
<name>A0A1J7IA45_9PEZI</name>
<feature type="region of interest" description="Disordered" evidence="1">
    <location>
        <begin position="121"/>
        <end position="160"/>
    </location>
</feature>
<feature type="compositionally biased region" description="Basic and acidic residues" evidence="1">
    <location>
        <begin position="131"/>
        <end position="148"/>
    </location>
</feature>
<feature type="compositionally biased region" description="Polar residues" evidence="1">
    <location>
        <begin position="149"/>
        <end position="160"/>
    </location>
</feature>
<evidence type="ECO:0000313" key="2">
    <source>
        <dbReference type="EMBL" id="OIW24326.1"/>
    </source>
</evidence>
<organism evidence="2 3">
    <name type="scientific">Coniochaeta ligniaria NRRL 30616</name>
    <dbReference type="NCBI Taxonomy" id="1408157"/>
    <lineage>
        <taxon>Eukaryota</taxon>
        <taxon>Fungi</taxon>
        <taxon>Dikarya</taxon>
        <taxon>Ascomycota</taxon>
        <taxon>Pezizomycotina</taxon>
        <taxon>Sordariomycetes</taxon>
        <taxon>Sordariomycetidae</taxon>
        <taxon>Coniochaetales</taxon>
        <taxon>Coniochaetaceae</taxon>
        <taxon>Coniochaeta</taxon>
    </lineage>
</organism>
<dbReference type="EMBL" id="KV875104">
    <property type="protein sequence ID" value="OIW24326.1"/>
    <property type="molecule type" value="Genomic_DNA"/>
</dbReference>
<keyword evidence="3" id="KW-1185">Reference proteome</keyword>
<reference evidence="2 3" key="1">
    <citation type="submission" date="2016-10" db="EMBL/GenBank/DDBJ databases">
        <title>Draft genome sequence of Coniochaeta ligniaria NRRL30616, a lignocellulolytic fungus for bioabatement of inhibitors in plant biomass hydrolysates.</title>
        <authorList>
            <consortium name="DOE Joint Genome Institute"/>
            <person name="Jimenez D.J."/>
            <person name="Hector R.E."/>
            <person name="Riley R."/>
            <person name="Sun H."/>
            <person name="Grigoriev I.V."/>
            <person name="Van Elsas J.D."/>
            <person name="Nichols N.N."/>
        </authorList>
    </citation>
    <scope>NUCLEOTIDE SEQUENCE [LARGE SCALE GENOMIC DNA]</scope>
    <source>
        <strain evidence="2 3">NRRL 30616</strain>
    </source>
</reference>
<sequence length="160" mass="17905">MQRQCPGVLQHRVLVNHGFEYLTLETGNPDKALIIVSETRKPIPYYANRQILFIDFLQFSVESLDLFTTDPGELRQELILAIRHMPSVNTGRKVAAEVILIWITQATLDVGEEATNMDITDITGLRNTDPLSKDRDSDLVPEPKRVSENHTSTGGNSFAG</sequence>
<evidence type="ECO:0000313" key="3">
    <source>
        <dbReference type="Proteomes" id="UP000182658"/>
    </source>
</evidence>
<protein>
    <submittedName>
        <fullName evidence="2">Uncharacterized protein</fullName>
    </submittedName>
</protein>
<dbReference type="AlphaFoldDB" id="A0A1J7IA45"/>
<gene>
    <name evidence="2" type="ORF">CONLIGDRAFT_649060</name>
</gene>
<dbReference type="InParanoid" id="A0A1J7IA45"/>
<evidence type="ECO:0000256" key="1">
    <source>
        <dbReference type="SAM" id="MobiDB-lite"/>
    </source>
</evidence>
<dbReference type="Proteomes" id="UP000182658">
    <property type="component" value="Unassembled WGS sequence"/>
</dbReference>
<proteinExistence type="predicted"/>